<dbReference type="EMBL" id="JAVDYI010000001">
    <property type="protein sequence ID" value="MDR7357140.1"/>
    <property type="molecule type" value="Genomic_DNA"/>
</dbReference>
<evidence type="ECO:0000313" key="1">
    <source>
        <dbReference type="EMBL" id="MDR7357140.1"/>
    </source>
</evidence>
<dbReference type="RefSeq" id="WP_264270274.1">
    <property type="nucleotide sequence ID" value="NZ_BAAAWO010000001.1"/>
</dbReference>
<reference evidence="1 2" key="1">
    <citation type="submission" date="2023-07" db="EMBL/GenBank/DDBJ databases">
        <title>Sequencing the genomes of 1000 actinobacteria strains.</title>
        <authorList>
            <person name="Klenk H.-P."/>
        </authorList>
    </citation>
    <scope>NUCLEOTIDE SEQUENCE [LARGE SCALE GENOMIC DNA]</scope>
    <source>
        <strain evidence="1 2">DSM 20167</strain>
    </source>
</reference>
<accession>A0ABU2BER9</accession>
<organism evidence="1 2">
    <name type="scientific">Paeniglutamicibacter sulfureus</name>
    <dbReference type="NCBI Taxonomy" id="43666"/>
    <lineage>
        <taxon>Bacteria</taxon>
        <taxon>Bacillati</taxon>
        <taxon>Actinomycetota</taxon>
        <taxon>Actinomycetes</taxon>
        <taxon>Micrococcales</taxon>
        <taxon>Micrococcaceae</taxon>
        <taxon>Paeniglutamicibacter</taxon>
    </lineage>
</organism>
<dbReference type="Proteomes" id="UP001183817">
    <property type="component" value="Unassembled WGS sequence"/>
</dbReference>
<protein>
    <submittedName>
        <fullName evidence="1">Uncharacterized protein</fullName>
    </submittedName>
</protein>
<sequence>MSAEIPVAARATSVWTKSRWLKIPYRSFRFDVRYADGREEQVESLDKVLQGASYPADAWSTRKGAEKACPKEGTGAWVDYPYGRPL</sequence>
<evidence type="ECO:0000313" key="2">
    <source>
        <dbReference type="Proteomes" id="UP001183817"/>
    </source>
</evidence>
<name>A0ABU2BER9_9MICC</name>
<gene>
    <name evidence="1" type="ORF">J2S64_000831</name>
</gene>
<comment type="caution">
    <text evidence="1">The sequence shown here is derived from an EMBL/GenBank/DDBJ whole genome shotgun (WGS) entry which is preliminary data.</text>
</comment>
<keyword evidence="2" id="KW-1185">Reference proteome</keyword>
<proteinExistence type="predicted"/>